<evidence type="ECO:0000313" key="17">
    <source>
        <dbReference type="WBParaSite" id="SBAD_0000110801-mRNA-1"/>
    </source>
</evidence>
<dbReference type="GO" id="GO:0019432">
    <property type="term" value="P:triglyceride biosynthetic process"/>
    <property type="evidence" value="ECO:0007669"/>
    <property type="project" value="TreeGrafter"/>
</dbReference>
<dbReference type="WBParaSite" id="SBAD_0000110801-mRNA-1">
    <property type="protein sequence ID" value="SBAD_0000110801-mRNA-1"/>
    <property type="gene ID" value="SBAD_0000110801"/>
</dbReference>
<evidence type="ECO:0000256" key="9">
    <source>
        <dbReference type="ARBA" id="ARBA00022824"/>
    </source>
</evidence>
<dbReference type="EMBL" id="UZAM01006702">
    <property type="protein sequence ID" value="VDO93120.1"/>
    <property type="molecule type" value="Genomic_DNA"/>
</dbReference>
<keyword evidence="13" id="KW-0012">Acyltransferase</keyword>
<feature type="transmembrane region" description="Helical" evidence="14">
    <location>
        <begin position="70"/>
        <end position="86"/>
    </location>
</feature>
<dbReference type="InterPro" id="IPR007130">
    <property type="entry name" value="DAGAT"/>
</dbReference>
<evidence type="ECO:0000256" key="11">
    <source>
        <dbReference type="ARBA" id="ARBA00023098"/>
    </source>
</evidence>
<evidence type="ECO:0000256" key="3">
    <source>
        <dbReference type="ARBA" id="ARBA00005189"/>
    </source>
</evidence>
<protein>
    <recommendedName>
        <fullName evidence="14">Acyltransferase</fullName>
        <ecNumber evidence="14">2.3.1.-</ecNumber>
    </recommendedName>
</protein>
<evidence type="ECO:0000256" key="10">
    <source>
        <dbReference type="ARBA" id="ARBA00022989"/>
    </source>
</evidence>
<evidence type="ECO:0000256" key="5">
    <source>
        <dbReference type="ARBA" id="ARBA00022516"/>
    </source>
</evidence>
<comment type="pathway">
    <text evidence="2">Glycerolipid metabolism; triacylglycerol biosynthesis.</text>
</comment>
<comment type="similarity">
    <text evidence="4 14">Belongs to the diacylglycerol acyltransferase family.</text>
</comment>
<dbReference type="GO" id="GO:0006071">
    <property type="term" value="P:glycerol metabolic process"/>
    <property type="evidence" value="ECO:0007669"/>
    <property type="project" value="UniProtKB-KW"/>
</dbReference>
<dbReference type="PANTHER" id="PTHR12317">
    <property type="entry name" value="DIACYLGLYCEROL O-ACYLTRANSFERASE"/>
    <property type="match status" value="1"/>
</dbReference>
<dbReference type="Pfam" id="PF03982">
    <property type="entry name" value="DAGAT"/>
    <property type="match status" value="2"/>
</dbReference>
<evidence type="ECO:0000313" key="15">
    <source>
        <dbReference type="EMBL" id="VDO93120.1"/>
    </source>
</evidence>
<evidence type="ECO:0000256" key="2">
    <source>
        <dbReference type="ARBA" id="ARBA00004771"/>
    </source>
</evidence>
<comment type="pathway">
    <text evidence="3">Lipid metabolism.</text>
</comment>
<evidence type="ECO:0000256" key="1">
    <source>
        <dbReference type="ARBA" id="ARBA00004477"/>
    </source>
</evidence>
<evidence type="ECO:0000256" key="8">
    <source>
        <dbReference type="ARBA" id="ARBA00022798"/>
    </source>
</evidence>
<keyword evidence="11" id="KW-0443">Lipid metabolism</keyword>
<evidence type="ECO:0000256" key="6">
    <source>
        <dbReference type="ARBA" id="ARBA00022679"/>
    </source>
</evidence>
<keyword evidence="9 14" id="KW-0256">Endoplasmic reticulum</keyword>
<dbReference type="AlphaFoldDB" id="A0A183IBT2"/>
<comment type="subcellular location">
    <subcellularLocation>
        <location evidence="1 14">Endoplasmic reticulum membrane</location>
        <topology evidence="1 14">Multi-pass membrane protein</topology>
    </subcellularLocation>
</comment>
<dbReference type="Proteomes" id="UP000270296">
    <property type="component" value="Unassembled WGS sequence"/>
</dbReference>
<keyword evidence="10 14" id="KW-1133">Transmembrane helix</keyword>
<dbReference type="EC" id="2.3.1.-" evidence="14"/>
<keyword evidence="7 14" id="KW-0812">Transmembrane</keyword>
<dbReference type="OrthoDB" id="264532at2759"/>
<accession>A0A183IBT2</accession>
<organism evidence="17">
    <name type="scientific">Soboliphyme baturini</name>
    <dbReference type="NCBI Taxonomy" id="241478"/>
    <lineage>
        <taxon>Eukaryota</taxon>
        <taxon>Metazoa</taxon>
        <taxon>Ecdysozoa</taxon>
        <taxon>Nematoda</taxon>
        <taxon>Enoplea</taxon>
        <taxon>Dorylaimia</taxon>
        <taxon>Dioctophymatida</taxon>
        <taxon>Dioctophymatoidea</taxon>
        <taxon>Soboliphymatidae</taxon>
        <taxon>Soboliphyme</taxon>
    </lineage>
</organism>
<sequence>MNELASVLKNFVEVASAIVPEKLNVFGTFLFRFLERCLQFLAIALFPAAVIVLPVVGFLCVAILFCCRWSWWLAVLYLTWFWYDFRTPQNGSRLWMYWRKRSAFKYMADYFPIKLIKTAELDPERKYIFGCHPHGIMSFSTVLNFATEATHFSDKFPGITTYPCTLAANFCFPIRREDLELCGIIEVSKNSIEHVLTRPTKGDAVVIVVGGAEEALAWLVPVYSFGENEVYHQINNPEGSRLRNFQVIVFAFALAARMNFELQERFKTIFRFSPPIFFGRWTTGFFMPLRRPITTVGTPIPVKKCDEPSRDAINALHARYIQELTTLFDTYKCQFGFKPEDQLNIR</sequence>
<keyword evidence="8" id="KW-0319">Glycerol metabolism</keyword>
<dbReference type="PANTHER" id="PTHR12317:SF0">
    <property type="entry name" value="ACYLTRANSFERASE"/>
    <property type="match status" value="1"/>
</dbReference>
<reference evidence="15 16" key="2">
    <citation type="submission" date="2018-11" db="EMBL/GenBank/DDBJ databases">
        <authorList>
            <consortium name="Pathogen Informatics"/>
        </authorList>
    </citation>
    <scope>NUCLEOTIDE SEQUENCE [LARGE SCALE GENOMIC DNA]</scope>
</reference>
<evidence type="ECO:0000313" key="16">
    <source>
        <dbReference type="Proteomes" id="UP000270296"/>
    </source>
</evidence>
<evidence type="ECO:0000256" key="13">
    <source>
        <dbReference type="ARBA" id="ARBA00023315"/>
    </source>
</evidence>
<feature type="transmembrane region" description="Helical" evidence="14">
    <location>
        <begin position="40"/>
        <end position="64"/>
    </location>
</feature>
<dbReference type="GO" id="GO:0005789">
    <property type="term" value="C:endoplasmic reticulum membrane"/>
    <property type="evidence" value="ECO:0007669"/>
    <property type="project" value="UniProtKB-SubCell"/>
</dbReference>
<name>A0A183IBT2_9BILA</name>
<reference evidence="17" key="1">
    <citation type="submission" date="2016-06" db="UniProtKB">
        <authorList>
            <consortium name="WormBaseParasite"/>
        </authorList>
    </citation>
    <scope>IDENTIFICATION</scope>
</reference>
<keyword evidence="6 14" id="KW-0808">Transferase</keyword>
<evidence type="ECO:0000256" key="4">
    <source>
        <dbReference type="ARBA" id="ARBA00005420"/>
    </source>
</evidence>
<gene>
    <name evidence="15" type="ORF">SBAD_LOCUS1076</name>
</gene>
<dbReference type="GO" id="GO:0004144">
    <property type="term" value="F:diacylglycerol O-acyltransferase activity"/>
    <property type="evidence" value="ECO:0007669"/>
    <property type="project" value="TreeGrafter"/>
</dbReference>
<evidence type="ECO:0000256" key="14">
    <source>
        <dbReference type="RuleBase" id="RU367023"/>
    </source>
</evidence>
<evidence type="ECO:0000256" key="12">
    <source>
        <dbReference type="ARBA" id="ARBA00023136"/>
    </source>
</evidence>
<keyword evidence="16" id="KW-1185">Reference proteome</keyword>
<evidence type="ECO:0000256" key="7">
    <source>
        <dbReference type="ARBA" id="ARBA00022692"/>
    </source>
</evidence>
<keyword evidence="5" id="KW-0444">Lipid biosynthesis</keyword>
<proteinExistence type="inferred from homology"/>
<keyword evidence="12 14" id="KW-0472">Membrane</keyword>